<keyword evidence="1 4" id="KW-0349">Heme</keyword>
<feature type="chain" id="PRO_5028957068" description="Cytochrome c domain-containing protein" evidence="5">
    <location>
        <begin position="24"/>
        <end position="422"/>
    </location>
</feature>
<dbReference type="GO" id="GO:0004130">
    <property type="term" value="F:cytochrome-c peroxidase activity"/>
    <property type="evidence" value="ECO:0007669"/>
    <property type="project" value="TreeGrafter"/>
</dbReference>
<dbReference type="InterPro" id="IPR010538">
    <property type="entry name" value="DHOR"/>
</dbReference>
<evidence type="ECO:0000313" key="8">
    <source>
        <dbReference type="Proteomes" id="UP000516369"/>
    </source>
</evidence>
<protein>
    <recommendedName>
        <fullName evidence="6">Cytochrome c domain-containing protein</fullName>
    </recommendedName>
</protein>
<feature type="signal peptide" evidence="5">
    <location>
        <begin position="1"/>
        <end position="23"/>
    </location>
</feature>
<dbReference type="RefSeq" id="WP_190260697.1">
    <property type="nucleotide sequence ID" value="NZ_CP053923.1"/>
</dbReference>
<dbReference type="PROSITE" id="PS51007">
    <property type="entry name" value="CYTC"/>
    <property type="match status" value="1"/>
</dbReference>
<dbReference type="AlphaFoldDB" id="A0A7H1N3C5"/>
<dbReference type="Proteomes" id="UP000516369">
    <property type="component" value="Chromosome"/>
</dbReference>
<dbReference type="SUPFAM" id="SSF46626">
    <property type="entry name" value="Cytochrome c"/>
    <property type="match status" value="1"/>
</dbReference>
<dbReference type="PANTHER" id="PTHR30600">
    <property type="entry name" value="CYTOCHROME C PEROXIDASE-RELATED"/>
    <property type="match status" value="1"/>
</dbReference>
<keyword evidence="8" id="KW-1185">Reference proteome</keyword>
<evidence type="ECO:0000313" key="7">
    <source>
        <dbReference type="EMBL" id="QNT70211.1"/>
    </source>
</evidence>
<name>A0A7H1N3C5_9PROT</name>
<dbReference type="InterPro" id="IPR036909">
    <property type="entry name" value="Cyt_c-like_dom_sf"/>
</dbReference>
<dbReference type="KEGG" id="dvn:HQ394_13860"/>
<dbReference type="PANTHER" id="PTHR30600:SF4">
    <property type="entry name" value="CYTOCHROME C DOMAIN-CONTAINING PROTEIN"/>
    <property type="match status" value="1"/>
</dbReference>
<dbReference type="EMBL" id="CP053923">
    <property type="protein sequence ID" value="QNT70211.1"/>
    <property type="molecule type" value="Genomic_DNA"/>
</dbReference>
<evidence type="ECO:0000256" key="5">
    <source>
        <dbReference type="SAM" id="SignalP"/>
    </source>
</evidence>
<dbReference type="GO" id="GO:0020037">
    <property type="term" value="F:heme binding"/>
    <property type="evidence" value="ECO:0007669"/>
    <property type="project" value="InterPro"/>
</dbReference>
<dbReference type="GO" id="GO:0046872">
    <property type="term" value="F:metal ion binding"/>
    <property type="evidence" value="ECO:0007669"/>
    <property type="project" value="UniProtKB-KW"/>
</dbReference>
<evidence type="ECO:0000256" key="1">
    <source>
        <dbReference type="ARBA" id="ARBA00022617"/>
    </source>
</evidence>
<evidence type="ECO:0000256" key="2">
    <source>
        <dbReference type="ARBA" id="ARBA00022723"/>
    </source>
</evidence>
<evidence type="ECO:0000256" key="3">
    <source>
        <dbReference type="ARBA" id="ARBA00023004"/>
    </source>
</evidence>
<proteinExistence type="predicted"/>
<dbReference type="InterPro" id="IPR009056">
    <property type="entry name" value="Cyt_c-like_dom"/>
</dbReference>
<sequence length="422" mass="43062">MQTGWPLALGLAAALTAAAPTHASDQPAEATPQPDLDAAMGKALFERAWLPAPSSTDAADGLGPLFSGRACAACHRGGGPAQVIRVADAAVALRGIVLRFGTTAGAPDPFYGYQLQEQAVPGLQAEGRLMLATKNQDGDAAAPITWAFELTGPPLTNGVHTGVRLAPSLVGRADLERIDAAAILAAADADDRNGDGISGRARLLGSVDGHPVVGRFGWKAAAADLRAQVAGAFALDMGLASSDAPFPYGDCTPLQTECRGAPTGVRPGASGQELDDTIISLVTSFVRSRPAPAHAGEQAQMHEIGALRLLAAAGCTACHTPTLPDAAGRPVRAFTDLLLHDMGGDLDDDVGEPGVASAEWRTAPLLDLAPRGGSRRYLHDGRAASIAQAIAAHGGEATASRTRYAAMSAADRAALSGFLEGF</sequence>
<keyword evidence="2 4" id="KW-0479">Metal-binding</keyword>
<accession>A0A7H1N3C5</accession>
<dbReference type="InterPro" id="IPR051395">
    <property type="entry name" value="Cytochrome_c_Peroxidase/MauG"/>
</dbReference>
<keyword evidence="5" id="KW-0732">Signal</keyword>
<dbReference type="GO" id="GO:0009055">
    <property type="term" value="F:electron transfer activity"/>
    <property type="evidence" value="ECO:0007669"/>
    <property type="project" value="InterPro"/>
</dbReference>
<keyword evidence="3 4" id="KW-0408">Iron</keyword>
<dbReference type="Gene3D" id="1.10.760.10">
    <property type="entry name" value="Cytochrome c-like domain"/>
    <property type="match status" value="1"/>
</dbReference>
<organism evidence="7 8">
    <name type="scientific">Defluviicoccus vanus</name>
    <dbReference type="NCBI Taxonomy" id="111831"/>
    <lineage>
        <taxon>Bacteria</taxon>
        <taxon>Pseudomonadati</taxon>
        <taxon>Pseudomonadota</taxon>
        <taxon>Alphaproteobacteria</taxon>
        <taxon>Rhodospirillales</taxon>
        <taxon>Rhodospirillaceae</taxon>
        <taxon>Defluviicoccus</taxon>
    </lineage>
</organism>
<feature type="domain" description="Cytochrome c" evidence="6">
    <location>
        <begin position="36"/>
        <end position="189"/>
    </location>
</feature>
<reference evidence="7 8" key="1">
    <citation type="submission" date="2020-05" db="EMBL/GenBank/DDBJ databases">
        <title>Complete closed genome sequence of Defluviicoccus vanus.</title>
        <authorList>
            <person name="Bessarab I."/>
            <person name="Arumugam K."/>
            <person name="Maszenan A.M."/>
            <person name="Seviour R.J."/>
            <person name="Williams R.B."/>
        </authorList>
    </citation>
    <scope>NUCLEOTIDE SEQUENCE [LARGE SCALE GENOMIC DNA]</scope>
    <source>
        <strain evidence="7 8">Ben 114</strain>
    </source>
</reference>
<evidence type="ECO:0000256" key="4">
    <source>
        <dbReference type="PROSITE-ProRule" id="PRU00433"/>
    </source>
</evidence>
<dbReference type="Pfam" id="PF06537">
    <property type="entry name" value="DHOR"/>
    <property type="match status" value="1"/>
</dbReference>
<gene>
    <name evidence="7" type="ORF">HQ394_13860</name>
</gene>
<evidence type="ECO:0000259" key="6">
    <source>
        <dbReference type="PROSITE" id="PS51007"/>
    </source>
</evidence>